<keyword evidence="1" id="KW-0175">Coiled coil</keyword>
<dbReference type="EMBL" id="KY780159">
    <property type="protein sequence ID" value="ARM37791.1"/>
    <property type="molecule type" value="Genomic_DNA"/>
</dbReference>
<dbReference type="RefSeq" id="YP_009497856.1">
    <property type="nucleotide sequence ID" value="NC_038017.1"/>
</dbReference>
<accession>A0A1W6I149</accession>
<evidence type="ECO:0000256" key="1">
    <source>
        <dbReference type="SAM" id="Coils"/>
    </source>
</evidence>
<dbReference type="Proteomes" id="UP000224527">
    <property type="component" value="Segment"/>
</dbReference>
<dbReference type="KEGG" id="vg:37273727"/>
<dbReference type="GeneID" id="37273727"/>
<name>A0A1W6I149_SPV1</name>
<sequence>MMKKIDEILLMIQLLNEELVDVDLSKYPSGELEEFAEAIEAQIDELKSLRKEIISELNKRKAR</sequence>
<proteinExistence type="predicted"/>
<keyword evidence="3" id="KW-1185">Reference proteome</keyword>
<feature type="coiled-coil region" evidence="1">
    <location>
        <begin position="32"/>
        <end position="59"/>
    </location>
</feature>
<evidence type="ECO:0000313" key="3">
    <source>
        <dbReference type="Proteomes" id="UP000224527"/>
    </source>
</evidence>
<evidence type="ECO:0000313" key="2">
    <source>
        <dbReference type="EMBL" id="ARM37791.1"/>
    </source>
</evidence>
<organism evidence="2">
    <name type="scientific">Sulfolobus polyhedral virus 1</name>
    <name type="common">SPV1</name>
    <dbReference type="NCBI Taxonomy" id="1982658"/>
    <lineage>
        <taxon>Viruses</taxon>
        <taxon>Viruses incertae sedis</taxon>
        <taxon>Portogloboviridae</taxon>
        <taxon>Alphaportoglobovirus</taxon>
        <taxon>Alphaportoglobovirus beppuense</taxon>
        <taxon>Sulfolobus alphaportoglobovirus 1</taxon>
    </lineage>
</organism>
<reference evidence="2" key="1">
    <citation type="journal article" date="2017" name="J. Virol.">
        <title>A novel type of polyhedral viruses infecting hyperthermophilic archaea.</title>
        <authorList>
            <person name="Liu Y."/>
            <person name="Ishino S."/>
            <person name="Ishino Y."/>
            <person name="Pehau-Arnaudet G."/>
            <person name="Krupovic M."/>
            <person name="Prangishvili D."/>
        </authorList>
    </citation>
    <scope>NUCLEOTIDE SEQUENCE [LARGE SCALE GENOMIC DNA]</scope>
    <source>
        <strain evidence="2">S14</strain>
    </source>
</reference>
<protein>
    <submittedName>
        <fullName evidence="2">Uncharacterized protein</fullName>
    </submittedName>
</protein>
<organismHost>
    <name type="scientific">Sulfolobus</name>
    <dbReference type="NCBI Taxonomy" id="2284"/>
</organismHost>